<dbReference type="SMART" id="SM00028">
    <property type="entry name" value="TPR"/>
    <property type="match status" value="2"/>
</dbReference>
<evidence type="ECO:0000256" key="2">
    <source>
        <dbReference type="ARBA" id="ARBA00022803"/>
    </source>
</evidence>
<evidence type="ECO:0000313" key="6">
    <source>
        <dbReference type="Proteomes" id="UP000001460"/>
    </source>
</evidence>
<dbReference type="PANTHER" id="PTHR14027:SF2">
    <property type="entry name" value="RNA POLYMERASE-ASSOCIATED PROTEIN CTR9 HOMOLOG"/>
    <property type="match status" value="1"/>
</dbReference>
<feature type="region of interest" description="Disordered" evidence="4">
    <location>
        <begin position="1262"/>
        <end position="1408"/>
    </location>
</feature>
<dbReference type="VEuPathDB" id="CryptoDB:CMU_020060"/>
<dbReference type="InterPro" id="IPR011990">
    <property type="entry name" value="TPR-like_helical_dom_sf"/>
</dbReference>
<feature type="compositionally biased region" description="Basic and acidic residues" evidence="4">
    <location>
        <begin position="1326"/>
        <end position="1337"/>
    </location>
</feature>
<dbReference type="OrthoDB" id="343875at2759"/>
<evidence type="ECO:0000256" key="1">
    <source>
        <dbReference type="ARBA" id="ARBA00022737"/>
    </source>
</evidence>
<proteinExistence type="predicted"/>
<protein>
    <recommendedName>
        <fullName evidence="7">Tetratricopeptide repeat family protein</fullName>
    </recommendedName>
</protein>
<dbReference type="GO" id="GO:0000993">
    <property type="term" value="F:RNA polymerase II complex binding"/>
    <property type="evidence" value="ECO:0007669"/>
    <property type="project" value="TreeGrafter"/>
</dbReference>
<evidence type="ECO:0000313" key="5">
    <source>
        <dbReference type="EMBL" id="EEA08263.1"/>
    </source>
</evidence>
<dbReference type="InterPro" id="IPR031101">
    <property type="entry name" value="Ctr9"/>
</dbReference>
<feature type="compositionally biased region" description="Polar residues" evidence="4">
    <location>
        <begin position="1315"/>
        <end position="1324"/>
    </location>
</feature>
<keyword evidence="2" id="KW-0802">TPR repeat</keyword>
<keyword evidence="1" id="KW-0677">Repeat</keyword>
<dbReference type="OMA" id="INEYSIC"/>
<feature type="compositionally biased region" description="Low complexity" evidence="4">
    <location>
        <begin position="1354"/>
        <end position="1363"/>
    </location>
</feature>
<evidence type="ECO:0008006" key="7">
    <source>
        <dbReference type="Google" id="ProtNLM"/>
    </source>
</evidence>
<dbReference type="SUPFAM" id="SSF48452">
    <property type="entry name" value="TPR-like"/>
    <property type="match status" value="2"/>
</dbReference>
<dbReference type="EMBL" id="DS989738">
    <property type="protein sequence ID" value="EEA08263.1"/>
    <property type="molecule type" value="Genomic_DNA"/>
</dbReference>
<accession>B6AJC5</accession>
<dbReference type="GO" id="GO:0006368">
    <property type="term" value="P:transcription elongation by RNA polymerase II"/>
    <property type="evidence" value="ECO:0007669"/>
    <property type="project" value="TreeGrafter"/>
</dbReference>
<feature type="compositionally biased region" description="Basic and acidic residues" evidence="4">
    <location>
        <begin position="1262"/>
        <end position="1277"/>
    </location>
</feature>
<feature type="compositionally biased region" description="Basic and acidic residues" evidence="4">
    <location>
        <begin position="1364"/>
        <end position="1386"/>
    </location>
</feature>
<keyword evidence="6" id="KW-1185">Reference proteome</keyword>
<dbReference type="Proteomes" id="UP000001460">
    <property type="component" value="Unassembled WGS sequence"/>
</dbReference>
<evidence type="ECO:0000256" key="3">
    <source>
        <dbReference type="SAM" id="Coils"/>
    </source>
</evidence>
<dbReference type="InterPro" id="IPR019734">
    <property type="entry name" value="TPR_rpt"/>
</dbReference>
<organism evidence="5 6">
    <name type="scientific">Cryptosporidium muris (strain RN66)</name>
    <dbReference type="NCBI Taxonomy" id="441375"/>
    <lineage>
        <taxon>Eukaryota</taxon>
        <taxon>Sar</taxon>
        <taxon>Alveolata</taxon>
        <taxon>Apicomplexa</taxon>
        <taxon>Conoidasida</taxon>
        <taxon>Coccidia</taxon>
        <taxon>Eucoccidiorida</taxon>
        <taxon>Eimeriorina</taxon>
        <taxon>Cryptosporidiidae</taxon>
        <taxon>Cryptosporidium</taxon>
    </lineage>
</organism>
<name>B6AJC5_CRYMR</name>
<dbReference type="GO" id="GO:0016593">
    <property type="term" value="C:Cdc73/Paf1 complex"/>
    <property type="evidence" value="ECO:0007669"/>
    <property type="project" value="TreeGrafter"/>
</dbReference>
<dbReference type="eggNOG" id="ENOG502SQXI">
    <property type="taxonomic scope" value="Eukaryota"/>
</dbReference>
<evidence type="ECO:0000256" key="4">
    <source>
        <dbReference type="SAM" id="MobiDB-lite"/>
    </source>
</evidence>
<dbReference type="GO" id="GO:0006355">
    <property type="term" value="P:regulation of DNA-templated transcription"/>
    <property type="evidence" value="ECO:0007669"/>
    <property type="project" value="InterPro"/>
</dbReference>
<feature type="coiled-coil region" evidence="3">
    <location>
        <begin position="1195"/>
        <end position="1235"/>
    </location>
</feature>
<gene>
    <name evidence="5" type="ORF">CMU_020060</name>
</gene>
<feature type="compositionally biased region" description="Basic residues" evidence="4">
    <location>
        <begin position="1301"/>
        <end position="1311"/>
    </location>
</feature>
<feature type="compositionally biased region" description="Basic and acidic residues" evidence="4">
    <location>
        <begin position="1285"/>
        <end position="1300"/>
    </location>
</feature>
<keyword evidence="3" id="KW-0175">Coiled coil</keyword>
<dbReference type="STRING" id="441375.B6AJC5"/>
<reference evidence="5" key="1">
    <citation type="submission" date="2008-06" db="EMBL/GenBank/DDBJ databases">
        <authorList>
            <person name="Lorenzi H."/>
            <person name="Inman J."/>
            <person name="Miller J."/>
            <person name="Schobel S."/>
            <person name="Amedeo P."/>
            <person name="Caler E.V."/>
            <person name="da Silva J."/>
        </authorList>
    </citation>
    <scope>NUCLEOTIDE SEQUENCE [LARGE SCALE GENOMIC DNA]</scope>
    <source>
        <strain evidence="5">RN66</strain>
    </source>
</reference>
<dbReference type="Gene3D" id="1.25.40.10">
    <property type="entry name" value="Tetratricopeptide repeat domain"/>
    <property type="match status" value="2"/>
</dbReference>
<dbReference type="PANTHER" id="PTHR14027">
    <property type="entry name" value="RNA POLYMERASE-ASSOCIATED PROTEIN CTR9"/>
    <property type="match status" value="1"/>
</dbReference>
<dbReference type="GeneID" id="6997774"/>
<feature type="compositionally biased region" description="Basic residues" evidence="4">
    <location>
        <begin position="1338"/>
        <end position="1353"/>
    </location>
</feature>
<sequence>MQNDTGKLRSEGLSLRSWINVALYYYNINEYSICLSILQDSIVYFRLLEEINEDLGLSIDDAISAIGTLCILELNMAIDCFDTNYRASENFVRQCEERLKRFSLVISNVDEYSNSSIIKCKIHRYWGYFYLFKSAILKEPDLQYKHEILDKAEVEFTRALDGQFSDIQSIVGLANVLLYKKMYLHSLRLFSIVLLLLGSEKCPNNIRIGIAYCYLKLNQIPKSLDCCRRALYINLYKSNRNITLCSIFNSDCELNMEIFTDELISSKCIDEIQEIVDILLCLLNCNLEYKERSNIMQLIMRLNPNCPAASLFYCDSSFYIHGTNSNKNSNNVDCDKLLLRLSRRSTNSASVVLAKYQIAKRSHQSGDIRSAHSQYIYIVENLYDSEYETNPLIILASILGVIQTSCELQQWDTASQYIQKSFDIFKIHKGSLDSLKKSNVPICFLYDFIVILVCLVITSIEDSNIIPRSVSLLTQITAEERLIICLQYLFYILDFIAKDKNEYPNQEYLNVDNGENKLDDNIVSKDNIDSHINNSNRNKRDIGKSDGIMSYLLLHKVCTALLLRGRKTLRKDDFKSKSIEWLIKDFTDYSTEVDPIPILLISIACLKKITQIAEYDNHENCTVCITHNKSTDSDVTSNTLKENSFIVLNLFPDQKCKCLIFNNLAAYYNNLGICILEAATCMAIEHSNTPNLTFLLEDSMRNLEKALKLSETSDSKEWISIIIRFNIALCFEYSGRYGNANDEYKKLTNEFPWFTAAWLRRASLALERCDFQAAAQYCELSLNVKKPDLQNSNLVWLSGTGYNPDGSNLFLAYIYSRQTKMDKSFSALSKVVKSKLSQYSNIGKVWLGYALYNKAKTQALTTYTGDFNIYNSSCIQSRLILGEVLKSETCNFIASNNILIQVAESGLIEPALNTWRHMIDVSNALQGSAPLMQYIALANLGILYSAMLTVSVQRYPPPLQHHLTLNSIVEDHGIEVKGSILGSHPHFPEQQRLFKSAIKYIQQAQTFDPCEKKLHLSMIRCCFDINLWNDARRLLELAIVRWPCDLRFRIGLSYCLERLVYSEMGDMERAKHPGRVKYWMILCEVVGSFYHWMSILKETFPIVDMKFIEQVKNNVLGIGSLQKYTPGSNKFNSNSNVSASNQENTMNIKYKLGAIPLEGIDVLPSIEHSIKQELVMSRKLYSRFEELLPIVEQVYEKEQRDVEELIIKSEDFKKKQEEENKRKEQEKLAEFERTKALSEALEKEAASIAASLADKALENVEKVRKDRKDSDDIHDYSMDDVSEVESYKDSEKSQIEDHTIKHSGKRNRKQKKYDQNNIQEQLNLEVSKDEKVKSKDKNKNKRHNKREQKKLLRLQRLQEQSEVLQKKLTEYPDNDVIHKHDTHQEEPVSENLNRLKKRRVESEDEATD</sequence>
<dbReference type="RefSeq" id="XP_002142612.1">
    <property type="nucleotide sequence ID" value="XM_002142576.1"/>
</dbReference>